<feature type="domain" description="DUF7619" evidence="4">
    <location>
        <begin position="1308"/>
        <end position="1443"/>
    </location>
</feature>
<dbReference type="Pfam" id="PF07593">
    <property type="entry name" value="UnbV_ASPIC"/>
    <property type="match status" value="1"/>
</dbReference>
<evidence type="ECO:0000256" key="1">
    <source>
        <dbReference type="ARBA" id="ARBA00022729"/>
    </source>
</evidence>
<accession>A0ABR7IYU9</accession>
<dbReference type="PANTHER" id="PTHR44103:SF1">
    <property type="entry name" value="PROPROTEIN CONVERTASE P"/>
    <property type="match status" value="1"/>
</dbReference>
<name>A0ABR7IYU9_9FLAO</name>
<proteinExistence type="predicted"/>
<keyword evidence="6" id="KW-1185">Reference proteome</keyword>
<protein>
    <submittedName>
        <fullName evidence="5">VCBS repeat-containing protein</fullName>
    </submittedName>
</protein>
<dbReference type="InterPro" id="IPR026444">
    <property type="entry name" value="Secre_tail"/>
</dbReference>
<dbReference type="InterPro" id="IPR047589">
    <property type="entry name" value="DUF11_rpt"/>
</dbReference>
<feature type="domain" description="ASPIC/UnbV" evidence="3">
    <location>
        <begin position="1007"/>
        <end position="1073"/>
    </location>
</feature>
<dbReference type="NCBIfam" id="TIGR01451">
    <property type="entry name" value="B_ant_repeat"/>
    <property type="match status" value="1"/>
</dbReference>
<dbReference type="InterPro" id="IPR028994">
    <property type="entry name" value="Integrin_alpha_N"/>
</dbReference>
<comment type="caution">
    <text evidence="5">The sequence shown here is derived from an EMBL/GenBank/DDBJ whole genome shotgun (WGS) entry which is preliminary data.</text>
</comment>
<dbReference type="InterPro" id="IPR055353">
    <property type="entry name" value="DUF7619"/>
</dbReference>
<dbReference type="SUPFAM" id="SSF69318">
    <property type="entry name" value="Integrin alpha N-terminal domain"/>
    <property type="match status" value="1"/>
</dbReference>
<keyword evidence="1 2" id="KW-0732">Signal</keyword>
<evidence type="ECO:0000256" key="2">
    <source>
        <dbReference type="SAM" id="SignalP"/>
    </source>
</evidence>
<evidence type="ECO:0000259" key="3">
    <source>
        <dbReference type="Pfam" id="PF07593"/>
    </source>
</evidence>
<sequence>MKKIVLLIVLYFGIGNAYATGEPSTYFQIYVAPNADAVQRNVCLIVTAISDNTEFQIIDDGADGDTDDSKTGILNAGQSYILYIKDNGINDDARYASGGVLKWDGDYFIIKSNQLVYASQSTNSDWQHDWVPSVDKSSIGQKFIIYAPMITSSNRDVNVFAYENNTVVDFYKISTQAKTNTGFTDVNFEKPVKVFSKTLNIGQDLIYSSTEGRNVMISGETYVIISNKPVTVQYGSLFGNERDGGGYVPTSNGSSSGDLMYFAVPYQAAGEQEIRIVSWDNTNTVQLDRFVNGSWVAVKTLTLNRLVAGDWVGKSNGNVSYPNVFRVTCSAGKKVSVFEGNWFETGSPGTSDMATMVSSESGTTAGKNFLTYVPPPGNEVNVTNPLTGLKYGGAFSHLYLFSKTGATVTVKDAYTNGTKFSKTFTILPEKYADCTISLAEWKAFYNGTGTNVGPEKPYLLITSDQNISVLNSNFNDNWMCYTGSSLGHSFKQTCTINNSALIPAQQAVVVSQINTTADIVTPAIEVIIQDGLKAVESKLIYPDQSFTLGTITESNDKIKVEFNNLPTLTANSSYEVQTKVVGTVGANNGELIGSTLNSTVEIKVTGRIDGEIQQSVIAKSVTVQTTNTSNLMFSKLEDPVFNSLSSNSWTISWIDINNDGWDDIYVTDMGTTAPNKIFMNNQIGGFTAGQVMPEDGVSMTNTWADVDNDGDEDLLVLNNGRNTNKFYRNDNGNLVADNSKSFTQDISYYHGGAFADYDHDNKIDVFMCNYFPTKYNELHKNTSDGNFSKVVSEVIPLEANSSLGPTWADYDQDGFLDLFVPNGSGNKNSLFHNDGNGTFSKSNIIINQEGGKSVGSCWGDVDNDGDLDLFVANSNSSTNFFYKNLGDGTFEKITNSIINQGASSHGCSFADIDNDGDLDLFVTNDRIRKFLYLNDGAGNFSENREEAITYNFGLSFGHSWSDFDHDGDLDLAVATHSNQKNYIFKNNGNTNNWLQVNLISTVSNGSAIGAKIKVSTTESNQFREVNSQSGFGGQSSYTQHFGLKNTAVIDTITVTWPSGIIQTLTNVTANQILQITEPQQTKVTGVVYFDVNSDGQKQTEEPIISRAALSIMPTETKTFSNNNGVFTFYTDQNNAQIKVLAENGLQESTVPMSYNLVNYSSTDTITIAASTICSNADLKINMGGTAIRKSFTNNQFRIVASNQSRNGISNAVVSFIVPSTVSIQNSSETIFQQESFSENGENFLRYTWQISALNAFENKTINFTTSHTSAVQIGNELTFKCDINSANSDCDLSNNSITQKYLVYGAIDPNDILVSPKGYGEEGYILPNQELTYTIRFENIGNFPAQKVIIVDELPREIDSSTFKLVASSHENHSIEIVGQKITFILNDVYLPPTSEDATKSQGYFTFVVKPISGIAAETKIENKATIQFDTYLPLVTNTVLNTIQSKEKEADFVVVTLYPNPVNDVAFLGLQHQKGEEFTTKKITKAEIITLQGLTVMTAYFDALDEIRMNLPIEFKGIYLVRITDTDGINYVRKMMVRFRE</sequence>
<dbReference type="Gene3D" id="2.130.10.130">
    <property type="entry name" value="Integrin alpha, N-terminal"/>
    <property type="match status" value="2"/>
</dbReference>
<dbReference type="Pfam" id="PF24595">
    <property type="entry name" value="DUF7619"/>
    <property type="match status" value="1"/>
</dbReference>
<organism evidence="5 6">
    <name type="scientific">Flavobacterium bernardetii</name>
    <dbReference type="NCBI Taxonomy" id="2813823"/>
    <lineage>
        <taxon>Bacteria</taxon>
        <taxon>Pseudomonadati</taxon>
        <taxon>Bacteroidota</taxon>
        <taxon>Flavobacteriia</taxon>
        <taxon>Flavobacteriales</taxon>
        <taxon>Flavobacteriaceae</taxon>
        <taxon>Flavobacterium</taxon>
    </lineage>
</organism>
<evidence type="ECO:0000313" key="6">
    <source>
        <dbReference type="Proteomes" id="UP000605990"/>
    </source>
</evidence>
<dbReference type="Pfam" id="PF13517">
    <property type="entry name" value="FG-GAP_3"/>
    <property type="match status" value="3"/>
</dbReference>
<dbReference type="Proteomes" id="UP000605990">
    <property type="component" value="Unassembled WGS sequence"/>
</dbReference>
<feature type="signal peptide" evidence="2">
    <location>
        <begin position="1"/>
        <end position="19"/>
    </location>
</feature>
<dbReference type="NCBIfam" id="TIGR04183">
    <property type="entry name" value="Por_Secre_tail"/>
    <property type="match status" value="1"/>
</dbReference>
<dbReference type="EMBL" id="JACRUN010000004">
    <property type="protein sequence ID" value="MBC5834959.1"/>
    <property type="molecule type" value="Genomic_DNA"/>
</dbReference>
<dbReference type="PANTHER" id="PTHR44103">
    <property type="entry name" value="PROPROTEIN CONVERTASE P"/>
    <property type="match status" value="1"/>
</dbReference>
<gene>
    <name evidence="5" type="ORF">H8R27_08670</name>
</gene>
<evidence type="ECO:0000313" key="5">
    <source>
        <dbReference type="EMBL" id="MBC5834959.1"/>
    </source>
</evidence>
<dbReference type="RefSeq" id="WP_166128211.1">
    <property type="nucleotide sequence ID" value="NZ_JAANOQ010000005.1"/>
</dbReference>
<dbReference type="InterPro" id="IPR013517">
    <property type="entry name" value="FG-GAP"/>
</dbReference>
<evidence type="ECO:0000259" key="4">
    <source>
        <dbReference type="Pfam" id="PF24595"/>
    </source>
</evidence>
<dbReference type="InterPro" id="IPR011519">
    <property type="entry name" value="UnbV_ASPIC"/>
</dbReference>
<feature type="chain" id="PRO_5045164409" evidence="2">
    <location>
        <begin position="20"/>
        <end position="1542"/>
    </location>
</feature>
<reference evidence="5 6" key="1">
    <citation type="submission" date="2020-08" db="EMBL/GenBank/DDBJ databases">
        <title>Description of novel Flavobacterium F-408 isolate.</title>
        <authorList>
            <person name="Saticioglu I.B."/>
            <person name="Duman M."/>
            <person name="Altun S."/>
        </authorList>
    </citation>
    <scope>NUCLEOTIDE SEQUENCE [LARGE SCALE GENOMIC DNA]</scope>
    <source>
        <strain evidence="5 6">F-408</strain>
    </source>
</reference>